<comment type="caution">
    <text evidence="2">The sequence shown here is derived from an EMBL/GenBank/DDBJ whole genome shotgun (WGS) entry which is preliminary data.</text>
</comment>
<keyword evidence="1" id="KW-0732">Signal</keyword>
<dbReference type="AlphaFoldDB" id="A0A9N8HCU7"/>
<protein>
    <submittedName>
        <fullName evidence="2">Uncharacterized protein</fullName>
    </submittedName>
</protein>
<evidence type="ECO:0000313" key="3">
    <source>
        <dbReference type="Proteomes" id="UP001153069"/>
    </source>
</evidence>
<organism evidence="2 3">
    <name type="scientific">Seminavis robusta</name>
    <dbReference type="NCBI Taxonomy" id="568900"/>
    <lineage>
        <taxon>Eukaryota</taxon>
        <taxon>Sar</taxon>
        <taxon>Stramenopiles</taxon>
        <taxon>Ochrophyta</taxon>
        <taxon>Bacillariophyta</taxon>
        <taxon>Bacillariophyceae</taxon>
        <taxon>Bacillariophycidae</taxon>
        <taxon>Naviculales</taxon>
        <taxon>Naviculaceae</taxon>
        <taxon>Seminavis</taxon>
    </lineage>
</organism>
<dbReference type="Proteomes" id="UP001153069">
    <property type="component" value="Unassembled WGS sequence"/>
</dbReference>
<feature type="signal peptide" evidence="1">
    <location>
        <begin position="1"/>
        <end position="21"/>
    </location>
</feature>
<reference evidence="2" key="1">
    <citation type="submission" date="2020-06" db="EMBL/GenBank/DDBJ databases">
        <authorList>
            <consortium name="Plant Systems Biology data submission"/>
        </authorList>
    </citation>
    <scope>NUCLEOTIDE SEQUENCE</scope>
    <source>
        <strain evidence="2">D6</strain>
    </source>
</reference>
<sequence length="228" mass="25861">MRAKYHLPTTFLLLLVADCSALFKHKVRIVACVEKLASGNVRMWDEPWQGTPESDEAWDTYYGGSVESLGRGKVWSKTWTSELDLFDNSTEAHPNAFLFQDLVLGGEDDEVCISDIRAETQQSDGKYKVRWRLMEDFWLAGYGSNYYQKSRINKSPCYTELQVGGCAVTFARDNDDGVDHFMKHVATCKDGRPPASDDEEGINVRELFPRRRLGAPLLQQAGHATHEF</sequence>
<gene>
    <name evidence="2" type="ORF">SEMRO_234_G094320.1</name>
</gene>
<feature type="chain" id="PRO_5040163196" evidence="1">
    <location>
        <begin position="22"/>
        <end position="228"/>
    </location>
</feature>
<proteinExistence type="predicted"/>
<accession>A0A9N8HCU7</accession>
<evidence type="ECO:0000256" key="1">
    <source>
        <dbReference type="SAM" id="SignalP"/>
    </source>
</evidence>
<keyword evidence="3" id="KW-1185">Reference proteome</keyword>
<evidence type="ECO:0000313" key="2">
    <source>
        <dbReference type="EMBL" id="CAB9505513.1"/>
    </source>
</evidence>
<dbReference type="EMBL" id="CAICTM010000233">
    <property type="protein sequence ID" value="CAB9505513.1"/>
    <property type="molecule type" value="Genomic_DNA"/>
</dbReference>
<name>A0A9N8HCU7_9STRA</name>